<evidence type="ECO:0000313" key="3">
    <source>
        <dbReference type="Proteomes" id="UP001430953"/>
    </source>
</evidence>
<evidence type="ECO:0000313" key="2">
    <source>
        <dbReference type="EMBL" id="KAL0098915.1"/>
    </source>
</evidence>
<dbReference type="AlphaFoldDB" id="A0AAW2E7G4"/>
<protein>
    <submittedName>
        <fullName evidence="2">Uncharacterized protein</fullName>
    </submittedName>
</protein>
<feature type="region of interest" description="Disordered" evidence="1">
    <location>
        <begin position="147"/>
        <end position="198"/>
    </location>
</feature>
<feature type="compositionally biased region" description="Basic residues" evidence="1">
    <location>
        <begin position="161"/>
        <end position="172"/>
    </location>
</feature>
<sequence length="198" mass="22795">MSFQAQKVADIFSSDEEFFLDKKEKKRNRDAPLLQEVALKSGKLKGGFVRLLREAALKIEVSADTITQRAMPKEDFNAHEVEELRVEMRNLREDLAQLKAERNARATPFPSSPPLLLTPPVGDSTSDDLFFPTVRLMVLLQRGPEKRVRGAQHKEWSSDVKRRKRPAKRRSLRLFSPPRLLRGKKKSRLSRAKRSLTH</sequence>
<gene>
    <name evidence="2" type="ORF">PUN28_020823</name>
</gene>
<accession>A0AAW2E7G4</accession>
<dbReference type="EMBL" id="JADYXP020000031">
    <property type="protein sequence ID" value="KAL0098915.1"/>
    <property type="molecule type" value="Genomic_DNA"/>
</dbReference>
<comment type="caution">
    <text evidence="2">The sequence shown here is derived from an EMBL/GenBank/DDBJ whole genome shotgun (WGS) entry which is preliminary data.</text>
</comment>
<dbReference type="Proteomes" id="UP001430953">
    <property type="component" value="Unassembled WGS sequence"/>
</dbReference>
<keyword evidence="3" id="KW-1185">Reference proteome</keyword>
<feature type="compositionally biased region" description="Basic and acidic residues" evidence="1">
    <location>
        <begin position="147"/>
        <end position="160"/>
    </location>
</feature>
<name>A0AAW2E7G4_9HYME</name>
<reference evidence="2 3" key="1">
    <citation type="submission" date="2023-03" db="EMBL/GenBank/DDBJ databases">
        <title>High recombination rates correlate with genetic variation in Cardiocondyla obscurior ants.</title>
        <authorList>
            <person name="Errbii M."/>
        </authorList>
    </citation>
    <scope>NUCLEOTIDE SEQUENCE [LARGE SCALE GENOMIC DNA]</scope>
    <source>
        <strain evidence="2">Alpha-2009</strain>
        <tissue evidence="2">Whole body</tissue>
    </source>
</reference>
<proteinExistence type="predicted"/>
<organism evidence="2 3">
    <name type="scientific">Cardiocondyla obscurior</name>
    <dbReference type="NCBI Taxonomy" id="286306"/>
    <lineage>
        <taxon>Eukaryota</taxon>
        <taxon>Metazoa</taxon>
        <taxon>Ecdysozoa</taxon>
        <taxon>Arthropoda</taxon>
        <taxon>Hexapoda</taxon>
        <taxon>Insecta</taxon>
        <taxon>Pterygota</taxon>
        <taxon>Neoptera</taxon>
        <taxon>Endopterygota</taxon>
        <taxon>Hymenoptera</taxon>
        <taxon>Apocrita</taxon>
        <taxon>Aculeata</taxon>
        <taxon>Formicoidea</taxon>
        <taxon>Formicidae</taxon>
        <taxon>Myrmicinae</taxon>
        <taxon>Cardiocondyla</taxon>
    </lineage>
</organism>
<feature type="compositionally biased region" description="Basic residues" evidence="1">
    <location>
        <begin position="181"/>
        <end position="198"/>
    </location>
</feature>
<evidence type="ECO:0000256" key="1">
    <source>
        <dbReference type="SAM" id="MobiDB-lite"/>
    </source>
</evidence>